<keyword evidence="5" id="KW-0328">Glycosyltransferase</keyword>
<evidence type="ECO:0000256" key="4">
    <source>
        <dbReference type="ARBA" id="ARBA00022618"/>
    </source>
</evidence>
<keyword evidence="13" id="KW-0961">Cell wall biogenesis/degradation</keyword>
<evidence type="ECO:0000256" key="2">
    <source>
        <dbReference type="ARBA" id="ARBA00004752"/>
    </source>
</evidence>
<feature type="transmembrane region" description="Helical" evidence="17">
    <location>
        <begin position="302"/>
        <end position="326"/>
    </location>
</feature>
<evidence type="ECO:0000256" key="1">
    <source>
        <dbReference type="ARBA" id="ARBA00004651"/>
    </source>
</evidence>
<keyword evidence="11 17" id="KW-0472">Membrane</keyword>
<keyword evidence="7 17" id="KW-0812">Transmembrane</keyword>
<evidence type="ECO:0000256" key="16">
    <source>
        <dbReference type="ARBA" id="ARBA00049902"/>
    </source>
</evidence>
<dbReference type="GO" id="GO:0071555">
    <property type="term" value="P:cell wall organization"/>
    <property type="evidence" value="ECO:0007669"/>
    <property type="project" value="UniProtKB-KW"/>
</dbReference>
<keyword evidence="10 17" id="KW-1133">Transmembrane helix</keyword>
<evidence type="ECO:0000256" key="12">
    <source>
        <dbReference type="ARBA" id="ARBA00023306"/>
    </source>
</evidence>
<dbReference type="GO" id="GO:0051301">
    <property type="term" value="P:cell division"/>
    <property type="evidence" value="ECO:0007669"/>
    <property type="project" value="UniProtKB-KW"/>
</dbReference>
<keyword evidence="8" id="KW-0133">Cell shape</keyword>
<feature type="transmembrane region" description="Helical" evidence="17">
    <location>
        <begin position="76"/>
        <end position="95"/>
    </location>
</feature>
<evidence type="ECO:0000256" key="11">
    <source>
        <dbReference type="ARBA" id="ARBA00023136"/>
    </source>
</evidence>
<evidence type="ECO:0000256" key="8">
    <source>
        <dbReference type="ARBA" id="ARBA00022960"/>
    </source>
</evidence>
<evidence type="ECO:0000256" key="7">
    <source>
        <dbReference type="ARBA" id="ARBA00022692"/>
    </source>
</evidence>
<dbReference type="InterPro" id="IPR001182">
    <property type="entry name" value="FtsW/RodA"/>
</dbReference>
<dbReference type="GO" id="GO:0008360">
    <property type="term" value="P:regulation of cell shape"/>
    <property type="evidence" value="ECO:0007669"/>
    <property type="project" value="UniProtKB-KW"/>
</dbReference>
<feature type="transmembrane region" description="Helical" evidence="17">
    <location>
        <begin position="139"/>
        <end position="159"/>
    </location>
</feature>
<organism evidence="18">
    <name type="scientific">marine metagenome</name>
    <dbReference type="NCBI Taxonomy" id="408172"/>
    <lineage>
        <taxon>unclassified sequences</taxon>
        <taxon>metagenomes</taxon>
        <taxon>ecological metagenomes</taxon>
    </lineage>
</organism>
<evidence type="ECO:0000256" key="6">
    <source>
        <dbReference type="ARBA" id="ARBA00022679"/>
    </source>
</evidence>
<keyword evidence="4" id="KW-0132">Cell division</keyword>
<feature type="transmembrane region" description="Helical" evidence="17">
    <location>
        <begin position="263"/>
        <end position="290"/>
    </location>
</feature>
<accession>A0A381U8L0</accession>
<name>A0A381U8L0_9ZZZZ</name>
<dbReference type="GO" id="GO:0008955">
    <property type="term" value="F:peptidoglycan glycosyltransferase activity"/>
    <property type="evidence" value="ECO:0007669"/>
    <property type="project" value="UniProtKB-EC"/>
</dbReference>
<comment type="catalytic activity">
    <reaction evidence="16">
        <text>[GlcNAc-(1-&gt;4)-Mur2Ac(oyl-L-Ala-gamma-D-Glu-L-Lys-D-Ala-D-Ala)](n)-di-trans,octa-cis-undecaprenyl diphosphate + beta-D-GlcNAc-(1-&gt;4)-Mur2Ac(oyl-L-Ala-gamma-D-Glu-L-Lys-D-Ala-D-Ala)-di-trans,octa-cis-undecaprenyl diphosphate = [GlcNAc-(1-&gt;4)-Mur2Ac(oyl-L-Ala-gamma-D-Glu-L-Lys-D-Ala-D-Ala)](n+1)-di-trans,octa-cis-undecaprenyl diphosphate + di-trans,octa-cis-undecaprenyl diphosphate + H(+)</text>
        <dbReference type="Rhea" id="RHEA:23708"/>
        <dbReference type="Rhea" id="RHEA-COMP:9602"/>
        <dbReference type="Rhea" id="RHEA-COMP:9603"/>
        <dbReference type="ChEBI" id="CHEBI:15378"/>
        <dbReference type="ChEBI" id="CHEBI:58405"/>
        <dbReference type="ChEBI" id="CHEBI:60033"/>
        <dbReference type="ChEBI" id="CHEBI:78435"/>
        <dbReference type="EC" id="2.4.99.28"/>
    </reaction>
</comment>
<keyword evidence="6" id="KW-0808">Transferase</keyword>
<dbReference type="GO" id="GO:0032153">
    <property type="term" value="C:cell division site"/>
    <property type="evidence" value="ECO:0007669"/>
    <property type="project" value="TreeGrafter"/>
</dbReference>
<evidence type="ECO:0000256" key="14">
    <source>
        <dbReference type="ARBA" id="ARBA00032370"/>
    </source>
</evidence>
<comment type="pathway">
    <text evidence="2">Cell wall biogenesis; peptidoglycan biosynthesis.</text>
</comment>
<comment type="subcellular location">
    <subcellularLocation>
        <location evidence="1">Cell membrane</location>
        <topology evidence="1">Multi-pass membrane protein</topology>
    </subcellularLocation>
</comment>
<dbReference type="GO" id="GO:0009252">
    <property type="term" value="P:peptidoglycan biosynthetic process"/>
    <property type="evidence" value="ECO:0007669"/>
    <property type="project" value="UniProtKB-KW"/>
</dbReference>
<feature type="transmembrane region" description="Helical" evidence="17">
    <location>
        <begin position="166"/>
        <end position="187"/>
    </location>
</feature>
<evidence type="ECO:0000256" key="10">
    <source>
        <dbReference type="ARBA" id="ARBA00022989"/>
    </source>
</evidence>
<dbReference type="Pfam" id="PF01098">
    <property type="entry name" value="FTSW_RODA_SPOVE"/>
    <property type="match status" value="1"/>
</dbReference>
<reference evidence="18" key="1">
    <citation type="submission" date="2018-05" db="EMBL/GenBank/DDBJ databases">
        <authorList>
            <person name="Lanie J.A."/>
            <person name="Ng W.-L."/>
            <person name="Kazmierczak K.M."/>
            <person name="Andrzejewski T.M."/>
            <person name="Davidsen T.M."/>
            <person name="Wayne K.J."/>
            <person name="Tettelin H."/>
            <person name="Glass J.I."/>
            <person name="Rusch D."/>
            <person name="Podicherti R."/>
            <person name="Tsui H.-C.T."/>
            <person name="Winkler M.E."/>
        </authorList>
    </citation>
    <scope>NUCLEOTIDE SEQUENCE</scope>
</reference>
<evidence type="ECO:0000256" key="13">
    <source>
        <dbReference type="ARBA" id="ARBA00023316"/>
    </source>
</evidence>
<dbReference type="NCBIfam" id="TIGR02614">
    <property type="entry name" value="ftsW"/>
    <property type="match status" value="1"/>
</dbReference>
<dbReference type="AlphaFoldDB" id="A0A381U8L0"/>
<keyword evidence="9" id="KW-0573">Peptidoglycan synthesis</keyword>
<keyword evidence="12" id="KW-0131">Cell cycle</keyword>
<evidence type="ECO:0000256" key="3">
    <source>
        <dbReference type="ARBA" id="ARBA00022475"/>
    </source>
</evidence>
<proteinExistence type="predicted"/>
<feature type="transmembrane region" description="Helical" evidence="17">
    <location>
        <begin position="12"/>
        <end position="33"/>
    </location>
</feature>
<feature type="transmembrane region" description="Helical" evidence="17">
    <location>
        <begin position="338"/>
        <end position="357"/>
    </location>
</feature>
<protein>
    <recommendedName>
        <fullName evidence="15">peptidoglycan glycosyltransferase</fullName>
        <ecNumber evidence="15">2.4.99.28</ecNumber>
    </recommendedName>
    <alternativeName>
        <fullName evidence="14">Peptidoglycan polymerase</fullName>
    </alternativeName>
</protein>
<evidence type="ECO:0000256" key="17">
    <source>
        <dbReference type="SAM" id="Phobius"/>
    </source>
</evidence>
<gene>
    <name evidence="18" type="ORF">METZ01_LOCUS76915</name>
</gene>
<evidence type="ECO:0000256" key="15">
    <source>
        <dbReference type="ARBA" id="ARBA00044770"/>
    </source>
</evidence>
<feature type="transmembrane region" description="Helical" evidence="17">
    <location>
        <begin position="45"/>
        <end position="64"/>
    </location>
</feature>
<dbReference type="PANTHER" id="PTHR30474:SF2">
    <property type="entry name" value="PEPTIDOGLYCAN GLYCOSYLTRANSFERASE FTSW-RELATED"/>
    <property type="match status" value="1"/>
</dbReference>
<dbReference type="InterPro" id="IPR013437">
    <property type="entry name" value="FtsW"/>
</dbReference>
<dbReference type="GO" id="GO:0015648">
    <property type="term" value="F:lipid-linked peptidoglycan transporter activity"/>
    <property type="evidence" value="ECO:0007669"/>
    <property type="project" value="TreeGrafter"/>
</dbReference>
<dbReference type="PANTHER" id="PTHR30474">
    <property type="entry name" value="CELL CYCLE PROTEIN"/>
    <property type="match status" value="1"/>
</dbReference>
<keyword evidence="3" id="KW-1003">Cell membrane</keyword>
<evidence type="ECO:0000313" key="18">
    <source>
        <dbReference type="EMBL" id="SVA24061.1"/>
    </source>
</evidence>
<evidence type="ECO:0000256" key="9">
    <source>
        <dbReference type="ARBA" id="ARBA00022984"/>
    </source>
</evidence>
<evidence type="ECO:0000256" key="5">
    <source>
        <dbReference type="ARBA" id="ARBA00022676"/>
    </source>
</evidence>
<sequence>MASRWLAIDKPLFATTVLMIGLGLLMVYSSSYHESQEIYGSGTHYLFRQAIAAVVGIAVMLLAMRIDYRLYQQRPFVLFAVVLTLALLVLVLIMGSGEGTRRWLSLGPLNLQPSEIAKLTTVLFLARYLSRKDDKINDWWNGLLPALAVVGLFSLLILLEPDLGTAAAVVMVAGIMLVVAGMAWRYIIGFGTLTAALAGTQIWMTGYQARRIVAFLNPWADELDVGFQTVQSLIAVGTGGITGAGLAEGKQKLSFLPEPHTDFIYAVIGEELGFVGSILVIAGFLMILWRGVRATVMVPDKFGFYLGVGLTAGLFMQALLNMSVVVNLVPTTGIPLPLISHGGSSLVITCGAIGILLNMSQHS</sequence>
<dbReference type="EC" id="2.4.99.28" evidence="15"/>
<dbReference type="EMBL" id="UINC01005868">
    <property type="protein sequence ID" value="SVA24061.1"/>
    <property type="molecule type" value="Genomic_DNA"/>
</dbReference>
<dbReference type="GO" id="GO:0005886">
    <property type="term" value="C:plasma membrane"/>
    <property type="evidence" value="ECO:0007669"/>
    <property type="project" value="UniProtKB-SubCell"/>
</dbReference>